<dbReference type="PROSITE" id="PS50977">
    <property type="entry name" value="HTH_TETR_2"/>
    <property type="match status" value="1"/>
</dbReference>
<sequence>GTGRTIRGRETRRKLLEAAKEVFERDGFVHARIADMCTAAGVSHGSFYTYFVTKEEIFTEVADSIELDLLTLEPAPADTDPVERIRLANEHYLRAYGANAKIMSVIHQVSTIDPEVRRTRLQRQNAFAQAIERRIRQLQESGDADQGIDPAYTAQALGGMVAHFADHLFNTDNPFDLETATEQLTRIWVNALGMRYSPKAPAPGQG</sequence>
<dbReference type="InterPro" id="IPR050109">
    <property type="entry name" value="HTH-type_TetR-like_transc_reg"/>
</dbReference>
<dbReference type="Gene3D" id="1.10.357.10">
    <property type="entry name" value="Tetracycline Repressor, domain 2"/>
    <property type="match status" value="1"/>
</dbReference>
<feature type="domain" description="HTH tetR-type" evidence="3">
    <location>
        <begin position="9"/>
        <end position="69"/>
    </location>
</feature>
<dbReference type="Proteomes" id="UP001597083">
    <property type="component" value="Unassembled WGS sequence"/>
</dbReference>
<evidence type="ECO:0000259" key="3">
    <source>
        <dbReference type="PROSITE" id="PS50977"/>
    </source>
</evidence>
<dbReference type="SUPFAM" id="SSF48498">
    <property type="entry name" value="Tetracyclin repressor-like, C-terminal domain"/>
    <property type="match status" value="1"/>
</dbReference>
<dbReference type="SUPFAM" id="SSF46689">
    <property type="entry name" value="Homeodomain-like"/>
    <property type="match status" value="1"/>
</dbReference>
<evidence type="ECO:0000256" key="1">
    <source>
        <dbReference type="ARBA" id="ARBA00023125"/>
    </source>
</evidence>
<feature type="DNA-binding region" description="H-T-H motif" evidence="2">
    <location>
        <begin position="32"/>
        <end position="51"/>
    </location>
</feature>
<dbReference type="PANTHER" id="PTHR30055:SF226">
    <property type="entry name" value="HTH-TYPE TRANSCRIPTIONAL REGULATOR PKSA"/>
    <property type="match status" value="1"/>
</dbReference>
<organism evidence="4 5">
    <name type="scientific">Actinomadura adrarensis</name>
    <dbReference type="NCBI Taxonomy" id="1819600"/>
    <lineage>
        <taxon>Bacteria</taxon>
        <taxon>Bacillati</taxon>
        <taxon>Actinomycetota</taxon>
        <taxon>Actinomycetes</taxon>
        <taxon>Streptosporangiales</taxon>
        <taxon>Thermomonosporaceae</taxon>
        <taxon>Actinomadura</taxon>
    </lineage>
</organism>
<dbReference type="Gene3D" id="1.10.10.60">
    <property type="entry name" value="Homeodomain-like"/>
    <property type="match status" value="1"/>
</dbReference>
<dbReference type="InterPro" id="IPR009057">
    <property type="entry name" value="Homeodomain-like_sf"/>
</dbReference>
<dbReference type="Pfam" id="PF17932">
    <property type="entry name" value="TetR_C_24"/>
    <property type="match status" value="1"/>
</dbReference>
<keyword evidence="5" id="KW-1185">Reference proteome</keyword>
<name>A0ABW3CGL7_9ACTN</name>
<reference evidence="5" key="1">
    <citation type="journal article" date="2019" name="Int. J. Syst. Evol. Microbiol.">
        <title>The Global Catalogue of Microorganisms (GCM) 10K type strain sequencing project: providing services to taxonomists for standard genome sequencing and annotation.</title>
        <authorList>
            <consortium name="The Broad Institute Genomics Platform"/>
            <consortium name="The Broad Institute Genome Sequencing Center for Infectious Disease"/>
            <person name="Wu L."/>
            <person name="Ma J."/>
        </authorList>
    </citation>
    <scope>NUCLEOTIDE SEQUENCE [LARGE SCALE GENOMIC DNA]</scope>
    <source>
        <strain evidence="5">JCM 31696</strain>
    </source>
</reference>
<evidence type="ECO:0000313" key="5">
    <source>
        <dbReference type="Proteomes" id="UP001597083"/>
    </source>
</evidence>
<protein>
    <submittedName>
        <fullName evidence="4">TetR/AcrR family transcriptional regulator</fullName>
    </submittedName>
</protein>
<dbReference type="InterPro" id="IPR041490">
    <property type="entry name" value="KstR2_TetR_C"/>
</dbReference>
<evidence type="ECO:0000313" key="4">
    <source>
        <dbReference type="EMBL" id="MFD0853526.1"/>
    </source>
</evidence>
<dbReference type="Pfam" id="PF00440">
    <property type="entry name" value="TetR_N"/>
    <property type="match status" value="1"/>
</dbReference>
<dbReference type="PANTHER" id="PTHR30055">
    <property type="entry name" value="HTH-TYPE TRANSCRIPTIONAL REGULATOR RUTR"/>
    <property type="match status" value="1"/>
</dbReference>
<dbReference type="InterPro" id="IPR036271">
    <property type="entry name" value="Tet_transcr_reg_TetR-rel_C_sf"/>
</dbReference>
<dbReference type="PRINTS" id="PR00455">
    <property type="entry name" value="HTHTETR"/>
</dbReference>
<proteinExistence type="predicted"/>
<dbReference type="EMBL" id="JBHTIR010002241">
    <property type="protein sequence ID" value="MFD0853526.1"/>
    <property type="molecule type" value="Genomic_DNA"/>
</dbReference>
<feature type="non-terminal residue" evidence="4">
    <location>
        <position position="1"/>
    </location>
</feature>
<accession>A0ABW3CGL7</accession>
<evidence type="ECO:0000256" key="2">
    <source>
        <dbReference type="PROSITE-ProRule" id="PRU00335"/>
    </source>
</evidence>
<comment type="caution">
    <text evidence="4">The sequence shown here is derived from an EMBL/GenBank/DDBJ whole genome shotgun (WGS) entry which is preliminary data.</text>
</comment>
<dbReference type="InterPro" id="IPR001647">
    <property type="entry name" value="HTH_TetR"/>
</dbReference>
<gene>
    <name evidence="4" type="ORF">ACFQ07_14920</name>
</gene>
<keyword evidence="1 2" id="KW-0238">DNA-binding</keyword>